<dbReference type="SUPFAM" id="SSF48403">
    <property type="entry name" value="Ankyrin repeat"/>
    <property type="match status" value="1"/>
</dbReference>
<keyword evidence="2 3" id="KW-0040">ANK repeat</keyword>
<reference evidence="4" key="1">
    <citation type="submission" date="2022-01" db="EMBL/GenBank/DDBJ databases">
        <title>Genome-Based Taxonomic Classification of the Phylum Actinobacteria.</title>
        <authorList>
            <person name="Gao Y."/>
        </authorList>
    </citation>
    <scope>NUCLEOTIDE SEQUENCE</scope>
    <source>
        <strain evidence="4">KLBMP 8922</strain>
    </source>
</reference>
<dbReference type="Pfam" id="PF00023">
    <property type="entry name" value="Ank"/>
    <property type="match status" value="1"/>
</dbReference>
<gene>
    <name evidence="4" type="ORF">LZ495_43365</name>
</gene>
<keyword evidence="5" id="KW-1185">Reference proteome</keyword>
<organism evidence="4 5">
    <name type="scientific">Yinghuangia soli</name>
    <dbReference type="NCBI Taxonomy" id="2908204"/>
    <lineage>
        <taxon>Bacteria</taxon>
        <taxon>Bacillati</taxon>
        <taxon>Actinomycetota</taxon>
        <taxon>Actinomycetes</taxon>
        <taxon>Kitasatosporales</taxon>
        <taxon>Streptomycetaceae</taxon>
        <taxon>Yinghuangia</taxon>
    </lineage>
</organism>
<evidence type="ECO:0000256" key="1">
    <source>
        <dbReference type="ARBA" id="ARBA00022737"/>
    </source>
</evidence>
<dbReference type="EMBL" id="JAKFHA010000075">
    <property type="protein sequence ID" value="MCF2534030.1"/>
    <property type="molecule type" value="Genomic_DNA"/>
</dbReference>
<dbReference type="InterPro" id="IPR002110">
    <property type="entry name" value="Ankyrin_rpt"/>
</dbReference>
<feature type="repeat" description="ANK" evidence="3">
    <location>
        <begin position="127"/>
        <end position="160"/>
    </location>
</feature>
<comment type="caution">
    <text evidence="4">The sequence shown here is derived from an EMBL/GenBank/DDBJ whole genome shotgun (WGS) entry which is preliminary data.</text>
</comment>
<dbReference type="AlphaFoldDB" id="A0AA41U5K1"/>
<dbReference type="Pfam" id="PF12796">
    <property type="entry name" value="Ank_2"/>
    <property type="match status" value="1"/>
</dbReference>
<dbReference type="InterPro" id="IPR036770">
    <property type="entry name" value="Ankyrin_rpt-contain_sf"/>
</dbReference>
<dbReference type="PROSITE" id="PS50088">
    <property type="entry name" value="ANK_REPEAT"/>
    <property type="match status" value="2"/>
</dbReference>
<dbReference type="Gene3D" id="1.25.40.20">
    <property type="entry name" value="Ankyrin repeat-containing domain"/>
    <property type="match status" value="2"/>
</dbReference>
<evidence type="ECO:0000313" key="5">
    <source>
        <dbReference type="Proteomes" id="UP001165378"/>
    </source>
</evidence>
<evidence type="ECO:0000256" key="2">
    <source>
        <dbReference type="ARBA" id="ARBA00023043"/>
    </source>
</evidence>
<evidence type="ECO:0000313" key="4">
    <source>
        <dbReference type="EMBL" id="MCF2534030.1"/>
    </source>
</evidence>
<proteinExistence type="predicted"/>
<dbReference type="Proteomes" id="UP001165378">
    <property type="component" value="Unassembled WGS sequence"/>
</dbReference>
<keyword evidence="1" id="KW-0677">Repeat</keyword>
<dbReference type="SMART" id="SM00248">
    <property type="entry name" value="ANK"/>
    <property type="match status" value="4"/>
</dbReference>
<dbReference type="InterPro" id="IPR050745">
    <property type="entry name" value="Multifunctional_regulatory"/>
</dbReference>
<dbReference type="PROSITE" id="PS50297">
    <property type="entry name" value="ANK_REP_REGION"/>
    <property type="match status" value="1"/>
</dbReference>
<dbReference type="PANTHER" id="PTHR24189">
    <property type="entry name" value="MYOTROPHIN"/>
    <property type="match status" value="1"/>
</dbReference>
<evidence type="ECO:0000256" key="3">
    <source>
        <dbReference type="PROSITE-ProRule" id="PRU00023"/>
    </source>
</evidence>
<sequence>MLSLAEFLPDQAAEEAVVRALDELRRVSTMQGNLDRLQGPVAELVARPDPKAVYAHRDAVCGEHFVMLYAAETDCVPLFRLRIEGVGDRGKLEFYLVTAARMGAAGVVRYLGAQGADVNAAENDGRHRHTALHWAVYQNHPDTVAALIAQPGIDLDRLDGHGTTALDLALYRPQRIESAKLLTSAGAHIRPDTVVQVARDHDLAALDLVLRHGADPNAFSPKTGIAPLHAAAMAFGEDVVRRLLQAGADPLLPTRRKFKASRVEYPRGATPVDYLDLAASAANGRDPLSSRTTAAAKVGDLLTHAAADNAPKPADRSE</sequence>
<feature type="repeat" description="ANK" evidence="3">
    <location>
        <begin position="223"/>
        <end position="255"/>
    </location>
</feature>
<name>A0AA41U5K1_9ACTN</name>
<protein>
    <submittedName>
        <fullName evidence="4">Ankyrin repeat domain-containing protein</fullName>
    </submittedName>
</protein>
<accession>A0AA41U5K1</accession>